<name>A0A914I467_GLORO</name>
<dbReference type="Pfam" id="PF10551">
    <property type="entry name" value="MULE"/>
    <property type="match status" value="1"/>
</dbReference>
<protein>
    <submittedName>
        <fullName evidence="3">MULE transposase domain-containing protein</fullName>
    </submittedName>
</protein>
<keyword evidence="2" id="KW-1185">Reference proteome</keyword>
<proteinExistence type="predicted"/>
<dbReference type="PANTHER" id="PTHR47160">
    <property type="entry name" value="PUTATIVE-RELATED"/>
    <property type="match status" value="1"/>
</dbReference>
<dbReference type="PANTHER" id="PTHR47160:SF10">
    <property type="entry name" value="MULE TRANSPOSASE DOMAIN-CONTAINING PROTEIN"/>
    <property type="match status" value="1"/>
</dbReference>
<accession>A0A914I467</accession>
<sequence length="320" mass="36868">MADSGVEDTARIVIFGCRTDFHRLVQCSTWVVDGTFKSAPELWYQIWVIHGMFRGRVMPFVYALLPNKQQCTYERALERILSGIDDVRPGWRPTTLVIDFEKAEMNAFERLIPGIATHGCYFHFNQSIWRQIQNLGLSGFYLENAEFRSSLKCFAALAFLPVQDVQNAFNAIANGLIEDFQDGDEGEMTGAITNFLDYFEKNWVGRQRINPRFPVRMWNCHDITLEGLPRTSNSAESWHHAFASIFNSHHPNPYKLVEGLLREQVRVDFTCTRLEAGEQVEQFSRIEYKQANERLLALIGENRNGGDFLRACTFYIHYGG</sequence>
<dbReference type="WBParaSite" id="Gr19_v10_g6724.t1">
    <property type="protein sequence ID" value="Gr19_v10_g6724.t1"/>
    <property type="gene ID" value="Gr19_v10_g6724"/>
</dbReference>
<dbReference type="Proteomes" id="UP000887572">
    <property type="component" value="Unplaced"/>
</dbReference>
<evidence type="ECO:0000313" key="2">
    <source>
        <dbReference type="Proteomes" id="UP000887572"/>
    </source>
</evidence>
<dbReference type="AlphaFoldDB" id="A0A914I467"/>
<evidence type="ECO:0000259" key="1">
    <source>
        <dbReference type="Pfam" id="PF10551"/>
    </source>
</evidence>
<organism evidence="2 3">
    <name type="scientific">Globodera rostochiensis</name>
    <name type="common">Golden nematode worm</name>
    <name type="synonym">Heterodera rostochiensis</name>
    <dbReference type="NCBI Taxonomy" id="31243"/>
    <lineage>
        <taxon>Eukaryota</taxon>
        <taxon>Metazoa</taxon>
        <taxon>Ecdysozoa</taxon>
        <taxon>Nematoda</taxon>
        <taxon>Chromadorea</taxon>
        <taxon>Rhabditida</taxon>
        <taxon>Tylenchina</taxon>
        <taxon>Tylenchomorpha</taxon>
        <taxon>Tylenchoidea</taxon>
        <taxon>Heteroderidae</taxon>
        <taxon>Heteroderinae</taxon>
        <taxon>Globodera</taxon>
    </lineage>
</organism>
<dbReference type="InterPro" id="IPR018289">
    <property type="entry name" value="MULE_transposase_dom"/>
</dbReference>
<reference evidence="3" key="1">
    <citation type="submission" date="2022-11" db="UniProtKB">
        <authorList>
            <consortium name="WormBaseParasite"/>
        </authorList>
    </citation>
    <scope>IDENTIFICATION</scope>
</reference>
<feature type="domain" description="MULE transposase" evidence="1">
    <location>
        <begin position="30"/>
        <end position="126"/>
    </location>
</feature>
<evidence type="ECO:0000313" key="3">
    <source>
        <dbReference type="WBParaSite" id="Gr19_v10_g6724.t1"/>
    </source>
</evidence>